<organism evidence="1 2">
    <name type="scientific">Violaceomyces palustris</name>
    <dbReference type="NCBI Taxonomy" id="1673888"/>
    <lineage>
        <taxon>Eukaryota</taxon>
        <taxon>Fungi</taxon>
        <taxon>Dikarya</taxon>
        <taxon>Basidiomycota</taxon>
        <taxon>Ustilaginomycotina</taxon>
        <taxon>Ustilaginomycetes</taxon>
        <taxon>Violaceomycetales</taxon>
        <taxon>Violaceomycetaceae</taxon>
        <taxon>Violaceomyces</taxon>
    </lineage>
</organism>
<keyword evidence="2" id="KW-1185">Reference proteome</keyword>
<gene>
    <name evidence="1" type="ORF">IE53DRAFT_371216</name>
</gene>
<reference evidence="1 2" key="1">
    <citation type="journal article" date="2018" name="Mol. Biol. Evol.">
        <title>Broad Genomic Sampling Reveals a Smut Pathogenic Ancestry of the Fungal Clade Ustilaginomycotina.</title>
        <authorList>
            <person name="Kijpornyongpan T."/>
            <person name="Mondo S.J."/>
            <person name="Barry K."/>
            <person name="Sandor L."/>
            <person name="Lee J."/>
            <person name="Lipzen A."/>
            <person name="Pangilinan J."/>
            <person name="LaButti K."/>
            <person name="Hainaut M."/>
            <person name="Henrissat B."/>
            <person name="Grigoriev I.V."/>
            <person name="Spatafora J.W."/>
            <person name="Aime M.C."/>
        </authorList>
    </citation>
    <scope>NUCLEOTIDE SEQUENCE [LARGE SCALE GENOMIC DNA]</scope>
    <source>
        <strain evidence="1 2">SA 807</strain>
    </source>
</reference>
<keyword evidence="1" id="KW-0378">Hydrolase</keyword>
<protein>
    <submittedName>
        <fullName evidence="1">Glycoside hydrolase</fullName>
    </submittedName>
</protein>
<dbReference type="EMBL" id="KZ820352">
    <property type="protein sequence ID" value="PWN47732.1"/>
    <property type="molecule type" value="Genomic_DNA"/>
</dbReference>
<sequence length="407" mass="46427">MIKAKFAFFFLVASLLLSKSYSKNPWVRGPGEPPNLVHLSHRGLDSIQPRKPVLRRYHTHRNSQSKEKSGAWAEHFVYDGSNQESRNLKEIILQEAGRPFLVGGCMRTPYMMGSSPYPYYTSCAANQFNAIVAEYEHQWDVTEPSRGQFSWGPGDMITDWTANNGMTMRYHAMLWHDALPGWVKQIQKGEDLMSALQDHIKGVCQHNRDKMKIFIVINEPISEDGSRERDYIFTSFHGYDYYSVAFSAARQHCGPDAKLYMNEYGIEYGRGTKFQTFLQLVKTLLHRNVPIDGIGFQGHYSDGKGPSIQELGEAMKKFTDLGLEVMVTELDDGLSQPDDQNIVKNQIQSFVDTIGACLKNPKCKGVWHWAVDDNLSWRTTFDNRQSPTLLDKQCKPKFTSSELESVL</sequence>
<evidence type="ECO:0000313" key="1">
    <source>
        <dbReference type="EMBL" id="PWN47732.1"/>
    </source>
</evidence>
<name>A0ACD0NPH9_9BASI</name>
<accession>A0ACD0NPH9</accession>
<proteinExistence type="predicted"/>
<dbReference type="Proteomes" id="UP000245626">
    <property type="component" value="Unassembled WGS sequence"/>
</dbReference>
<evidence type="ECO:0000313" key="2">
    <source>
        <dbReference type="Proteomes" id="UP000245626"/>
    </source>
</evidence>